<evidence type="ECO:0000313" key="3">
    <source>
        <dbReference type="Proteomes" id="UP001066276"/>
    </source>
</evidence>
<organism evidence="2 3">
    <name type="scientific">Pleurodeles waltl</name>
    <name type="common">Iberian ribbed newt</name>
    <dbReference type="NCBI Taxonomy" id="8319"/>
    <lineage>
        <taxon>Eukaryota</taxon>
        <taxon>Metazoa</taxon>
        <taxon>Chordata</taxon>
        <taxon>Craniata</taxon>
        <taxon>Vertebrata</taxon>
        <taxon>Euteleostomi</taxon>
        <taxon>Amphibia</taxon>
        <taxon>Batrachia</taxon>
        <taxon>Caudata</taxon>
        <taxon>Salamandroidea</taxon>
        <taxon>Salamandridae</taxon>
        <taxon>Pleurodelinae</taxon>
        <taxon>Pleurodeles</taxon>
    </lineage>
</organism>
<comment type="caution">
    <text evidence="2">The sequence shown here is derived from an EMBL/GenBank/DDBJ whole genome shotgun (WGS) entry which is preliminary data.</text>
</comment>
<proteinExistence type="predicted"/>
<sequence length="136" mass="14582">MNAASVVKRTFTERFCRRAWQDDGRGTLRGEPHGQAVLASIQNSGSRSKGQALPYQRQRCAEAQRSSCGGRQCPRSCQVAGVSSGAGLAVKTATSGTSAAAKEERGPPVPQLWWGAKHHVAWQRPRGRQQAQVGGN</sequence>
<name>A0AAV7VHG0_PLEWA</name>
<keyword evidence="3" id="KW-1185">Reference proteome</keyword>
<protein>
    <submittedName>
        <fullName evidence="2">Uncharacterized protein</fullName>
    </submittedName>
</protein>
<feature type="compositionally biased region" description="Low complexity" evidence="1">
    <location>
        <begin position="89"/>
        <end position="100"/>
    </location>
</feature>
<gene>
    <name evidence="2" type="ORF">NDU88_003440</name>
</gene>
<evidence type="ECO:0000313" key="2">
    <source>
        <dbReference type="EMBL" id="KAJ1199607.1"/>
    </source>
</evidence>
<reference evidence="2" key="1">
    <citation type="journal article" date="2022" name="bioRxiv">
        <title>Sequencing and chromosome-scale assembly of the giantPleurodeles waltlgenome.</title>
        <authorList>
            <person name="Brown T."/>
            <person name="Elewa A."/>
            <person name="Iarovenko S."/>
            <person name="Subramanian E."/>
            <person name="Araus A.J."/>
            <person name="Petzold A."/>
            <person name="Susuki M."/>
            <person name="Suzuki K.-i.T."/>
            <person name="Hayashi T."/>
            <person name="Toyoda A."/>
            <person name="Oliveira C."/>
            <person name="Osipova E."/>
            <person name="Leigh N.D."/>
            <person name="Simon A."/>
            <person name="Yun M.H."/>
        </authorList>
    </citation>
    <scope>NUCLEOTIDE SEQUENCE</scope>
    <source>
        <strain evidence="2">20211129_DDA</strain>
        <tissue evidence="2">Liver</tissue>
    </source>
</reference>
<accession>A0AAV7VHG0</accession>
<feature type="region of interest" description="Disordered" evidence="1">
    <location>
        <begin position="89"/>
        <end position="111"/>
    </location>
</feature>
<dbReference type="Proteomes" id="UP001066276">
    <property type="component" value="Chromosome 2_1"/>
</dbReference>
<evidence type="ECO:0000256" key="1">
    <source>
        <dbReference type="SAM" id="MobiDB-lite"/>
    </source>
</evidence>
<dbReference type="EMBL" id="JANPWB010000003">
    <property type="protein sequence ID" value="KAJ1199607.1"/>
    <property type="molecule type" value="Genomic_DNA"/>
</dbReference>
<dbReference type="AlphaFoldDB" id="A0AAV7VHG0"/>